<proteinExistence type="predicted"/>
<protein>
    <submittedName>
        <fullName evidence="1">Uncharacterized protein</fullName>
    </submittedName>
</protein>
<name>U4TT76_9LACO</name>
<evidence type="ECO:0000313" key="1">
    <source>
        <dbReference type="EMBL" id="ERL64667.1"/>
    </source>
</evidence>
<accession>U4TT76</accession>
<dbReference type="HOGENOM" id="CLU_2752840_0_0_9"/>
<dbReference type="STRING" id="1231336.L248_0724"/>
<evidence type="ECO:0000313" key="2">
    <source>
        <dbReference type="Proteomes" id="UP000030647"/>
    </source>
</evidence>
<dbReference type="EMBL" id="KI271594">
    <property type="protein sequence ID" value="ERL64667.1"/>
    <property type="molecule type" value="Genomic_DNA"/>
</dbReference>
<dbReference type="Proteomes" id="UP000030647">
    <property type="component" value="Unassembled WGS sequence"/>
</dbReference>
<keyword evidence="2" id="KW-1185">Reference proteome</keyword>
<gene>
    <name evidence="1" type="ORF">L248_0724</name>
</gene>
<reference evidence="2" key="1">
    <citation type="journal article" date="2013" name="Genome Announc.">
        <title>Whole-Genome Sequencing of Lactobacillus shenzhenensis Strain LY-73T.</title>
        <authorList>
            <person name="Lin Z."/>
            <person name="Liu Z."/>
            <person name="Yang R."/>
            <person name="Zou Y."/>
            <person name="Wan D."/>
            <person name="Chen J."/>
            <person name="Guo M."/>
            <person name="Zhao J."/>
            <person name="Fang C."/>
            <person name="Yang R."/>
            <person name="Liu F."/>
        </authorList>
    </citation>
    <scope>NUCLEOTIDE SEQUENCE [LARGE SCALE GENOMIC DNA]</scope>
    <source>
        <strain evidence="2">LY-73</strain>
    </source>
</reference>
<sequence>MPQRKNADQIVPEMIKNGITTDELLQFSGLSEDDFAKILAGDGTIADSQYDRLIVQIQAHGKLTMKTREL</sequence>
<organism evidence="1 2">
    <name type="scientific">Schleiferilactobacillus shenzhenensis LY-73</name>
    <dbReference type="NCBI Taxonomy" id="1231336"/>
    <lineage>
        <taxon>Bacteria</taxon>
        <taxon>Bacillati</taxon>
        <taxon>Bacillota</taxon>
        <taxon>Bacilli</taxon>
        <taxon>Lactobacillales</taxon>
        <taxon>Lactobacillaceae</taxon>
        <taxon>Schleiferilactobacillus</taxon>
    </lineage>
</organism>
<dbReference type="AlphaFoldDB" id="U4TT76"/>